<sequence>MSTENILLILQSESLVVTNIKKKTGFGLNDGKFMVKSGIENGIDYLILLLKQKKKELATRAESNENEYGSGNTLTSLLLGLYEQGYTNDDEQPFLSLILKNIAQNMNQSVECTVKWFFCA</sequence>
<evidence type="ECO:0000313" key="1">
    <source>
        <dbReference type="EMBL" id="CAF1165434.1"/>
    </source>
</evidence>
<accession>A0A815Y0B8</accession>
<dbReference type="Proteomes" id="UP000682733">
    <property type="component" value="Unassembled WGS sequence"/>
</dbReference>
<name>A0A815Y0B8_9BILA</name>
<evidence type="ECO:0000313" key="2">
    <source>
        <dbReference type="EMBL" id="CAF1564050.1"/>
    </source>
</evidence>
<dbReference type="EMBL" id="CAJNOQ010028773">
    <property type="protein sequence ID" value="CAF1564050.1"/>
    <property type="molecule type" value="Genomic_DNA"/>
</dbReference>
<dbReference type="EMBL" id="CAJNOK010012533">
    <property type="protein sequence ID" value="CAF1165434.1"/>
    <property type="molecule type" value="Genomic_DNA"/>
</dbReference>
<dbReference type="Proteomes" id="UP000681722">
    <property type="component" value="Unassembled WGS sequence"/>
</dbReference>
<dbReference type="EMBL" id="CAJOBC010094544">
    <property type="protein sequence ID" value="CAF4425857.1"/>
    <property type="molecule type" value="Genomic_DNA"/>
</dbReference>
<dbReference type="AlphaFoldDB" id="A0A815Y0B8"/>
<dbReference type="EMBL" id="CAJOBA010034055">
    <property type="protein sequence ID" value="CAF3977043.1"/>
    <property type="molecule type" value="Genomic_DNA"/>
</dbReference>
<protein>
    <submittedName>
        <fullName evidence="2">Uncharacterized protein</fullName>
    </submittedName>
</protein>
<dbReference type="Proteomes" id="UP000677228">
    <property type="component" value="Unassembled WGS sequence"/>
</dbReference>
<evidence type="ECO:0000313" key="5">
    <source>
        <dbReference type="Proteomes" id="UP000663829"/>
    </source>
</evidence>
<dbReference type="Proteomes" id="UP000663829">
    <property type="component" value="Unassembled WGS sequence"/>
</dbReference>
<comment type="caution">
    <text evidence="2">The sequence shown here is derived from an EMBL/GenBank/DDBJ whole genome shotgun (WGS) entry which is preliminary data.</text>
</comment>
<evidence type="ECO:0000313" key="3">
    <source>
        <dbReference type="EMBL" id="CAF3977043.1"/>
    </source>
</evidence>
<keyword evidence="5" id="KW-1185">Reference proteome</keyword>
<evidence type="ECO:0000313" key="4">
    <source>
        <dbReference type="EMBL" id="CAF4425857.1"/>
    </source>
</evidence>
<proteinExistence type="predicted"/>
<gene>
    <name evidence="2" type="ORF">GPM918_LOCUS39957</name>
    <name evidence="1" type="ORF">OVA965_LOCUS22304</name>
    <name evidence="4" type="ORF">SRO942_LOCUS40863</name>
    <name evidence="3" type="ORF">TMI583_LOCUS23016</name>
</gene>
<reference evidence="2" key="1">
    <citation type="submission" date="2021-02" db="EMBL/GenBank/DDBJ databases">
        <authorList>
            <person name="Nowell W R."/>
        </authorList>
    </citation>
    <scope>NUCLEOTIDE SEQUENCE</scope>
</reference>
<organism evidence="2 5">
    <name type="scientific">Didymodactylos carnosus</name>
    <dbReference type="NCBI Taxonomy" id="1234261"/>
    <lineage>
        <taxon>Eukaryota</taxon>
        <taxon>Metazoa</taxon>
        <taxon>Spiralia</taxon>
        <taxon>Gnathifera</taxon>
        <taxon>Rotifera</taxon>
        <taxon>Eurotatoria</taxon>
        <taxon>Bdelloidea</taxon>
        <taxon>Philodinida</taxon>
        <taxon>Philodinidae</taxon>
        <taxon>Didymodactylos</taxon>
    </lineage>
</organism>